<accession>A0AAE0JL48</accession>
<proteinExistence type="predicted"/>
<dbReference type="RefSeq" id="XP_062684526.1">
    <property type="nucleotide sequence ID" value="XM_062820584.1"/>
</dbReference>
<dbReference type="GeneID" id="87857738"/>
<comment type="caution">
    <text evidence="2">The sequence shown here is derived from an EMBL/GenBank/DDBJ whole genome shotgun (WGS) entry which is preliminary data.</text>
</comment>
<gene>
    <name evidence="2" type="ORF">B0H65DRAFT_111484</name>
</gene>
<keyword evidence="3" id="KW-1185">Reference proteome</keyword>
<evidence type="ECO:0000256" key="1">
    <source>
        <dbReference type="SAM" id="MobiDB-lite"/>
    </source>
</evidence>
<reference evidence="2" key="1">
    <citation type="journal article" date="2023" name="Mol. Phylogenet. Evol.">
        <title>Genome-scale phylogeny and comparative genomics of the fungal order Sordariales.</title>
        <authorList>
            <person name="Hensen N."/>
            <person name="Bonometti L."/>
            <person name="Westerberg I."/>
            <person name="Brannstrom I.O."/>
            <person name="Guillou S."/>
            <person name="Cros-Aarteil S."/>
            <person name="Calhoun S."/>
            <person name="Haridas S."/>
            <person name="Kuo A."/>
            <person name="Mondo S."/>
            <person name="Pangilinan J."/>
            <person name="Riley R."/>
            <person name="LaButti K."/>
            <person name="Andreopoulos B."/>
            <person name="Lipzen A."/>
            <person name="Chen C."/>
            <person name="Yan M."/>
            <person name="Daum C."/>
            <person name="Ng V."/>
            <person name="Clum A."/>
            <person name="Steindorff A."/>
            <person name="Ohm R.A."/>
            <person name="Martin F."/>
            <person name="Silar P."/>
            <person name="Natvig D.O."/>
            <person name="Lalanne C."/>
            <person name="Gautier V."/>
            <person name="Ament-Velasquez S.L."/>
            <person name="Kruys A."/>
            <person name="Hutchinson M.I."/>
            <person name="Powell A.J."/>
            <person name="Barry K."/>
            <person name="Miller A.N."/>
            <person name="Grigoriev I.V."/>
            <person name="Debuchy R."/>
            <person name="Gladieux P."/>
            <person name="Hiltunen Thoren M."/>
            <person name="Johannesson H."/>
        </authorList>
    </citation>
    <scope>NUCLEOTIDE SEQUENCE</scope>
    <source>
        <strain evidence="2">CBS 560.94</strain>
    </source>
</reference>
<dbReference type="AlphaFoldDB" id="A0AAE0JL48"/>
<feature type="compositionally biased region" description="Low complexity" evidence="1">
    <location>
        <begin position="78"/>
        <end position="87"/>
    </location>
</feature>
<feature type="region of interest" description="Disordered" evidence="1">
    <location>
        <begin position="53"/>
        <end position="102"/>
    </location>
</feature>
<reference evidence="2" key="2">
    <citation type="submission" date="2023-06" db="EMBL/GenBank/DDBJ databases">
        <authorList>
            <consortium name="Lawrence Berkeley National Laboratory"/>
            <person name="Haridas S."/>
            <person name="Hensen N."/>
            <person name="Bonometti L."/>
            <person name="Westerberg I."/>
            <person name="Brannstrom I.O."/>
            <person name="Guillou S."/>
            <person name="Cros-Aarteil S."/>
            <person name="Calhoun S."/>
            <person name="Kuo A."/>
            <person name="Mondo S."/>
            <person name="Pangilinan J."/>
            <person name="Riley R."/>
            <person name="Labutti K."/>
            <person name="Andreopoulos B."/>
            <person name="Lipzen A."/>
            <person name="Chen C."/>
            <person name="Yanf M."/>
            <person name="Daum C."/>
            <person name="Ng V."/>
            <person name="Clum A."/>
            <person name="Steindorff A."/>
            <person name="Ohm R."/>
            <person name="Martin F."/>
            <person name="Silar P."/>
            <person name="Natvig D."/>
            <person name="Lalanne C."/>
            <person name="Gautier V."/>
            <person name="Ament-Velasquez S.L."/>
            <person name="Kruys A."/>
            <person name="Hutchinson M.I."/>
            <person name="Powell A.J."/>
            <person name="Barry K."/>
            <person name="Miller A.N."/>
            <person name="Grigoriev I.V."/>
            <person name="Debuchy R."/>
            <person name="Gladieux P."/>
            <person name="Thoren M.H."/>
            <person name="Johannesson H."/>
        </authorList>
    </citation>
    <scope>NUCLEOTIDE SEQUENCE</scope>
    <source>
        <strain evidence="2">CBS 560.94</strain>
    </source>
</reference>
<name>A0AAE0JL48_9PEZI</name>
<protein>
    <submittedName>
        <fullName evidence="2">Uncharacterized protein</fullName>
    </submittedName>
</protein>
<evidence type="ECO:0000313" key="2">
    <source>
        <dbReference type="EMBL" id="KAK3351231.1"/>
    </source>
</evidence>
<dbReference type="Proteomes" id="UP001278500">
    <property type="component" value="Unassembled WGS sequence"/>
</dbReference>
<organism evidence="2 3">
    <name type="scientific">Neurospora tetraspora</name>
    <dbReference type="NCBI Taxonomy" id="94610"/>
    <lineage>
        <taxon>Eukaryota</taxon>
        <taxon>Fungi</taxon>
        <taxon>Dikarya</taxon>
        <taxon>Ascomycota</taxon>
        <taxon>Pezizomycotina</taxon>
        <taxon>Sordariomycetes</taxon>
        <taxon>Sordariomycetidae</taxon>
        <taxon>Sordariales</taxon>
        <taxon>Sordariaceae</taxon>
        <taxon>Neurospora</taxon>
    </lineage>
</organism>
<evidence type="ECO:0000313" key="3">
    <source>
        <dbReference type="Proteomes" id="UP001278500"/>
    </source>
</evidence>
<sequence length="206" mass="22692">MPKKQYIHDHYFLVSPCVVFFGHRLTSYSSRWPAPTSGAIPAARRLRVASQSAGIPGIGPVPESPSRKLHRQASGHETSVSISTVSTHPPPPSTPRAPMRRFGAKRHQEPISERPTRLSGVAASTCGLSALQVKLNRVQYPFGRYIRADMTLALYFTGSCRLVVSKTDTHLRSQMWASAISNITNVVAEVAVCTRLCEWLRLANCL</sequence>
<dbReference type="EMBL" id="JAUEPP010000002">
    <property type="protein sequence ID" value="KAK3351231.1"/>
    <property type="molecule type" value="Genomic_DNA"/>
</dbReference>